<feature type="compositionally biased region" description="Basic and acidic residues" evidence="1">
    <location>
        <begin position="152"/>
        <end position="163"/>
    </location>
</feature>
<sequence length="330" mass="37483">MENIDPESVLSTVRLIDPDSFEQLISDIWEYIGYNTEVTASVGDKGIDIVATRDFPYEETILIQAKRYGAGSTLSGPEMQKYGRLSGKDGVDTVLVISTGGFTKQAREIAEEEEIKCIGGNTLANLVLREGLVDLVESYAEGDSVQTPKQKRSPDSPDTKESEQSFVVGEGDCLEIEVVGFDNRYIEFEDRDENIHEERKYTVICMYVRNKTDYEWNFFGYNHLAVTASDGFSYDNHQDNSWSSRSGQYTPWNNGKNHDIKPNSKSRIVVIYKTWFDPEKIEYTTKLLHSHGDDNQSDGKERITIHMDESIREKLNSLPESLPIDQICLN</sequence>
<dbReference type="PANTHER" id="PTHR30015">
    <property type="entry name" value="MRR RESTRICTION SYSTEM PROTEIN"/>
    <property type="match status" value="1"/>
</dbReference>
<comment type="caution">
    <text evidence="3">The sequence shown here is derived from an EMBL/GenBank/DDBJ whole genome shotgun (WGS) entry which is preliminary data.</text>
</comment>
<dbReference type="GO" id="GO:0003677">
    <property type="term" value="F:DNA binding"/>
    <property type="evidence" value="ECO:0007669"/>
    <property type="project" value="InterPro"/>
</dbReference>
<dbReference type="Proteomes" id="UP000011612">
    <property type="component" value="Unassembled WGS sequence"/>
</dbReference>
<dbReference type="SUPFAM" id="SSF52980">
    <property type="entry name" value="Restriction endonuclease-like"/>
    <property type="match status" value="1"/>
</dbReference>
<accession>M0HDH0</accession>
<feature type="region of interest" description="Disordered" evidence="1">
    <location>
        <begin position="143"/>
        <end position="166"/>
    </location>
</feature>
<dbReference type="InterPro" id="IPR011335">
    <property type="entry name" value="Restrct_endonuc-II-like"/>
</dbReference>
<name>M0HDH0_HALEO</name>
<evidence type="ECO:0000313" key="3">
    <source>
        <dbReference type="EMBL" id="ELZ81787.1"/>
    </source>
</evidence>
<keyword evidence="3" id="KW-0378">Hydrolase</keyword>
<organism evidence="3 4">
    <name type="scientific">Haloferax elongans ATCC BAA-1513</name>
    <dbReference type="NCBI Taxonomy" id="1230453"/>
    <lineage>
        <taxon>Archaea</taxon>
        <taxon>Methanobacteriati</taxon>
        <taxon>Methanobacteriota</taxon>
        <taxon>Stenosarchaea group</taxon>
        <taxon>Halobacteria</taxon>
        <taxon>Halobacteriales</taxon>
        <taxon>Haloferacaceae</taxon>
        <taxon>Haloferax</taxon>
    </lineage>
</organism>
<protein>
    <submittedName>
        <fullName evidence="3">Restriction endonuclease</fullName>
    </submittedName>
</protein>
<keyword evidence="4" id="KW-1185">Reference proteome</keyword>
<evidence type="ECO:0000256" key="1">
    <source>
        <dbReference type="SAM" id="MobiDB-lite"/>
    </source>
</evidence>
<dbReference type="OrthoDB" id="141004at2157"/>
<dbReference type="AlphaFoldDB" id="M0HDH0"/>
<dbReference type="EMBL" id="AOLK01000023">
    <property type="protein sequence ID" value="ELZ81787.1"/>
    <property type="molecule type" value="Genomic_DNA"/>
</dbReference>
<dbReference type="STRING" id="1230453.C453_17264"/>
<proteinExistence type="predicted"/>
<keyword evidence="3" id="KW-0540">Nuclease</keyword>
<gene>
    <name evidence="3" type="ORF">C453_17264</name>
</gene>
<dbReference type="InterPro" id="IPR011856">
    <property type="entry name" value="tRNA_endonuc-like_dom_sf"/>
</dbReference>
<evidence type="ECO:0000313" key="4">
    <source>
        <dbReference type="Proteomes" id="UP000011612"/>
    </source>
</evidence>
<evidence type="ECO:0000259" key="2">
    <source>
        <dbReference type="Pfam" id="PF04471"/>
    </source>
</evidence>
<dbReference type="GO" id="GO:0009307">
    <property type="term" value="P:DNA restriction-modification system"/>
    <property type="evidence" value="ECO:0007669"/>
    <property type="project" value="InterPro"/>
</dbReference>
<dbReference type="Pfam" id="PF04471">
    <property type="entry name" value="Mrr_cat"/>
    <property type="match status" value="1"/>
</dbReference>
<dbReference type="GO" id="GO:0015666">
    <property type="term" value="F:restriction endodeoxyribonuclease activity"/>
    <property type="evidence" value="ECO:0007669"/>
    <property type="project" value="TreeGrafter"/>
</dbReference>
<dbReference type="RefSeq" id="WP_008326458.1">
    <property type="nucleotide sequence ID" value="NZ_AOLK01000023.1"/>
</dbReference>
<keyword evidence="3" id="KW-0255">Endonuclease</keyword>
<dbReference type="Gene3D" id="3.40.1350.10">
    <property type="match status" value="1"/>
</dbReference>
<reference evidence="3 4" key="1">
    <citation type="journal article" date="2014" name="PLoS Genet.">
        <title>Phylogenetically driven sequencing of extremely halophilic archaea reveals strategies for static and dynamic osmo-response.</title>
        <authorList>
            <person name="Becker E.A."/>
            <person name="Seitzer P.M."/>
            <person name="Tritt A."/>
            <person name="Larsen D."/>
            <person name="Krusor M."/>
            <person name="Yao A.I."/>
            <person name="Wu D."/>
            <person name="Madern D."/>
            <person name="Eisen J.A."/>
            <person name="Darling A.E."/>
            <person name="Facciotti M.T."/>
        </authorList>
    </citation>
    <scope>NUCLEOTIDE SEQUENCE [LARGE SCALE GENOMIC DNA]</scope>
    <source>
        <strain evidence="3 4">ATCC BAA-1513</strain>
    </source>
</reference>
<dbReference type="InterPro" id="IPR007560">
    <property type="entry name" value="Restrct_endonuc_IV_Mrr"/>
</dbReference>
<feature type="domain" description="Restriction endonuclease type IV Mrr" evidence="2">
    <location>
        <begin position="16"/>
        <end position="126"/>
    </location>
</feature>
<dbReference type="InterPro" id="IPR052906">
    <property type="entry name" value="Type_IV_Methyl-Rstrct_Enzyme"/>
</dbReference>
<dbReference type="PANTHER" id="PTHR30015:SF7">
    <property type="entry name" value="TYPE IV METHYL-DIRECTED RESTRICTION ENZYME ECOKMRR"/>
    <property type="match status" value="1"/>
</dbReference>